<feature type="region of interest" description="Disordered" evidence="1">
    <location>
        <begin position="1597"/>
        <end position="1617"/>
    </location>
</feature>
<dbReference type="InterPro" id="IPR001623">
    <property type="entry name" value="DnaJ_domain"/>
</dbReference>
<feature type="compositionally biased region" description="Pro residues" evidence="1">
    <location>
        <begin position="614"/>
        <end position="626"/>
    </location>
</feature>
<dbReference type="Pfam" id="PF00226">
    <property type="entry name" value="DnaJ"/>
    <property type="match status" value="1"/>
</dbReference>
<evidence type="ECO:0000313" key="3">
    <source>
        <dbReference type="EMBL" id="GMI46981.1"/>
    </source>
</evidence>
<feature type="compositionally biased region" description="Basic and acidic residues" evidence="1">
    <location>
        <begin position="1147"/>
        <end position="1157"/>
    </location>
</feature>
<feature type="compositionally biased region" description="Pro residues" evidence="1">
    <location>
        <begin position="664"/>
        <end position="677"/>
    </location>
</feature>
<dbReference type="SUPFAM" id="SSF48371">
    <property type="entry name" value="ARM repeat"/>
    <property type="match status" value="1"/>
</dbReference>
<evidence type="ECO:0000256" key="1">
    <source>
        <dbReference type="SAM" id="MobiDB-lite"/>
    </source>
</evidence>
<reference evidence="4" key="1">
    <citation type="journal article" date="2023" name="Commun. Biol.">
        <title>Genome analysis of Parmales, the sister group of diatoms, reveals the evolutionary specialization of diatoms from phago-mixotrophs to photoautotrophs.</title>
        <authorList>
            <person name="Ban H."/>
            <person name="Sato S."/>
            <person name="Yoshikawa S."/>
            <person name="Yamada K."/>
            <person name="Nakamura Y."/>
            <person name="Ichinomiya M."/>
            <person name="Sato N."/>
            <person name="Blanc-Mathieu R."/>
            <person name="Endo H."/>
            <person name="Kuwata A."/>
            <person name="Ogata H."/>
        </authorList>
    </citation>
    <scope>NUCLEOTIDE SEQUENCE [LARGE SCALE GENOMIC DNA]</scope>
</reference>
<dbReference type="SMART" id="SM00271">
    <property type="entry name" value="DnaJ"/>
    <property type="match status" value="1"/>
</dbReference>
<accession>A0A9W7GJL5</accession>
<dbReference type="PROSITE" id="PS50076">
    <property type="entry name" value="DNAJ_2"/>
    <property type="match status" value="1"/>
</dbReference>
<feature type="compositionally biased region" description="Low complexity" evidence="1">
    <location>
        <begin position="627"/>
        <end position="652"/>
    </location>
</feature>
<dbReference type="GO" id="GO:0007032">
    <property type="term" value="P:endosome organization"/>
    <property type="evidence" value="ECO:0007669"/>
    <property type="project" value="InterPro"/>
</dbReference>
<evidence type="ECO:0000313" key="4">
    <source>
        <dbReference type="Proteomes" id="UP001165065"/>
    </source>
</evidence>
<dbReference type="EMBL" id="BRYA01000322">
    <property type="protein sequence ID" value="GMI46981.1"/>
    <property type="molecule type" value="Genomic_DNA"/>
</dbReference>
<dbReference type="Pfam" id="PF19432">
    <property type="entry name" value="RME-8_N"/>
    <property type="match status" value="2"/>
</dbReference>
<name>A0A9W7GJL5_9STRA</name>
<feature type="compositionally biased region" description="Basic and acidic residues" evidence="1">
    <location>
        <begin position="2144"/>
        <end position="2154"/>
    </location>
</feature>
<proteinExistence type="predicted"/>
<feature type="region of interest" description="Disordered" evidence="1">
    <location>
        <begin position="1130"/>
        <end position="1160"/>
    </location>
</feature>
<dbReference type="SUPFAM" id="SSF46565">
    <property type="entry name" value="Chaperone J-domain"/>
    <property type="match status" value="1"/>
</dbReference>
<dbReference type="Gene3D" id="1.10.287.110">
    <property type="entry name" value="DnaJ domain"/>
    <property type="match status" value="1"/>
</dbReference>
<gene>
    <name evidence="3" type="ORF">TrCOL_g11110</name>
</gene>
<dbReference type="GO" id="GO:0006898">
    <property type="term" value="P:receptor-mediated endocytosis"/>
    <property type="evidence" value="ECO:0007669"/>
    <property type="project" value="TreeGrafter"/>
</dbReference>
<dbReference type="OrthoDB" id="69656at2759"/>
<dbReference type="InterPro" id="IPR044978">
    <property type="entry name" value="GRV2/DNAJC13"/>
</dbReference>
<dbReference type="InterPro" id="IPR036869">
    <property type="entry name" value="J_dom_sf"/>
</dbReference>
<dbReference type="SUPFAM" id="SSF101447">
    <property type="entry name" value="Formin homology 2 domain (FH2 domain)"/>
    <property type="match status" value="1"/>
</dbReference>
<dbReference type="GO" id="GO:0010008">
    <property type="term" value="C:endosome membrane"/>
    <property type="evidence" value="ECO:0007669"/>
    <property type="project" value="TreeGrafter"/>
</dbReference>
<dbReference type="GO" id="GO:2000641">
    <property type="term" value="P:regulation of early endosome to late endosome transport"/>
    <property type="evidence" value="ECO:0007669"/>
    <property type="project" value="InterPro"/>
</dbReference>
<feature type="region of interest" description="Disordered" evidence="1">
    <location>
        <begin position="577"/>
        <end position="696"/>
    </location>
</feature>
<feature type="compositionally biased region" description="Low complexity" evidence="1">
    <location>
        <begin position="580"/>
        <end position="613"/>
    </location>
</feature>
<organism evidence="3 4">
    <name type="scientific">Triparma columacea</name>
    <dbReference type="NCBI Taxonomy" id="722753"/>
    <lineage>
        <taxon>Eukaryota</taxon>
        <taxon>Sar</taxon>
        <taxon>Stramenopiles</taxon>
        <taxon>Ochrophyta</taxon>
        <taxon>Bolidophyceae</taxon>
        <taxon>Parmales</taxon>
        <taxon>Triparmaceae</taxon>
        <taxon>Triparma</taxon>
    </lineage>
</organism>
<comment type="caution">
    <text evidence="3">The sequence shown here is derived from an EMBL/GenBank/DDBJ whole genome shotgun (WGS) entry which is preliminary data.</text>
</comment>
<dbReference type="InterPro" id="IPR016024">
    <property type="entry name" value="ARM-type_fold"/>
</dbReference>
<dbReference type="Proteomes" id="UP001165065">
    <property type="component" value="Unassembled WGS sequence"/>
</dbReference>
<dbReference type="InterPro" id="IPR045802">
    <property type="entry name" value="GRV2/DNAJC13_N"/>
</dbReference>
<dbReference type="CDD" id="cd06257">
    <property type="entry name" value="DnaJ"/>
    <property type="match status" value="1"/>
</dbReference>
<sequence>MADLPIAKFQCTKVRSWRASYARIFSLHSSYFITIDPQNFSETNRYQYSSVHRATPSTSSEDEFTLEVGKDKLKFKCKYRAMLLTELSRLKHEDEKTTKMKGELGILYVPPGIKSFPVERVQRMGSRTNSVLLVFPYALVETSADGKAVLQEYKYTHIQKVGFTTDDQRGLTVYVTGRARLFMTSPNQRSDLASSIKSASENIGSPFEVGEGVLLSQWGEIRASYGKNCGESMCTFSVIKPSRRHAGSAGSLRSLVITQAFLIEKDSVGGGIVSVRSLVDIYAIVRHRTKGDAIKIEYKDGTSRVYNCSERDDLACSLLDASLCVGNSDVSVTEGVSDGFRLLPRGVREVVDKKGGLMETFFGPDTIEAWHLKRLGRVAAAASTSPYSLLSPEGHAVPDVVTAALEFNANVPPEGVFPGTDKKAVVSALNPVIEILGGLVKIKAQGKSDSFTPAQQQAAEDAASSLLQSVFRICKCVFGFQLFLETPNVLEVMAGLLGARDQFAAFWAVKVLGVMVACPFSPRNKEQEFVNKQVLLAPPSIRDTLVQILIGGGGEGGWGKVVLEEEIIPGYEPQKVAAVQQPPSNQQQQQQQQQQGQSQQTQPQQAQPQQQQQQPPPPQQQQPPPQQQQQPPQQPQQPQQLQQPQQIPQPQQMMVDPTTGQPIAAPPPPPPPPPPPTQIKATLQHSAEDNQKRTTSTKMSTLLLMAVSELLESVLCSSYDTTAPDRFEMLNQSLSEGYGALMEMLRSPCALIVENAALLLQMIVSHKPQVSMLVRDAALSSATLLRHLYNAIFSPSSAQRFLSRYLVTLWMSGPDNCPEKQLLMRILPSGFMPYLQMPPLSNLELENLDEMESGGIEATNTFGRLTNQEDDSILSESGTNINRLRGRIQLANEKTGEKTGGVVLENFRILFHVITQDHALPDLLWNQQTRRELRISLEQELQSIERESDIRGGGGRVAWNHQQYSVPYPSLQDEVRVGNVYMRLWLEAGDGFIKTWEEPVRLFELLFRRLLCDMDRDTKITNMCIRCLERLYAFHINTIGNFDDVMILVRSMALTNSVETQHRFLSLLAVLLGVTKDEELNAKVGVNSGNAEQLLNAESITQLSQYVAWGHVNGAQIGNMLGRASIPQENMLTDGTDVGPKGYANPKEGKEEGEGEKKRKAADAACPQVWFVAPAGSIPPPPNKIRGPFRVSQLKQFMDTGDLHPRALVTAAHVEDYGEGGGSVDVAAESSIDTGKWKHIEDVWQLRWQLLTKGEGVYLPSEISLIALKALTRLVDMHRSVDYRGVPYHPIPIAKKILCGSAGGNGLDSRDSLFAIAQSMLCNDSKVVETAAELLHKLMLHNDEANAKLYLTGVFNFAVGYTGSNYHSISKLLNACHLKQNFRSGFSAAANESEIPLKERSILGNLLPEGMLWILLNYGPERYTEVFVGDFNTPEVIWNFKMRKHLVDMIQQHLGDFPKRLWQNTCSKYEYCPIPGVSYKQLEDEIFCHNYYLSNLCDEVRFPDWPIAEPIEVLRSCLEEWKKEMKRDTVKEEDACDEARKVLGLKGGDGSSELRKSYRSLARKYHPDKNPAGRDMFEKIQAAYELLLPVVEKGGKIEAGDDEDDEDSKPSSSIDDGSAAGLVGGMSGLNAIGLLLKTQVILCKRHGEEIGEYKYPAYNLLMAVLQAGGGKKKECLLLPRRAEFVRSGCELVYQTCLVSPLNAEELVLEGGISVLEELLNFYISTWKECEAQKDEKKVATRMVRLEIITHIVHTLSGVFWFESGRAGLLSLEDPTRLCENWRRCCDGTYWGDAPLVKKYALEGLANMARDAALQTLMVGAGVVWSLVRCLLMYDPTLESVDIEGDDQINQQMSQAASNTHAILAVRALGMLCGVMKESLATPENPELLKAMKKMLTKPLAKLLRNKRGGDLLRALNTNVETPTRIWNVKMRGELLAFLDKMEDGRDEIGCRGVGEELEGCVEFKFSNLANEVVIGGIYVRVFVGLGGGREGIKDIEDEGAFCKALLRFIDLSLKEGAGIESLNEEEEEGADREEMEERNLWHPVGDSRFVMGVTALKLLVLVEGLVDDILCEEGGNGPAILLSLLELPEESEAFDLSNDILSLLSPKQQFADAAKGELWRLLLVLEKKDVDQDGIQDDGNDSVQTKEEGEEASKNAKKLAKRQQKGWGILEALTSTPSVALALVESSGWVELLGICVGYNRFSRAYASRDGATKALGRLLWDPKTGAVAAPLIARFLPATLIVALKEATAGFLSVFDGEAENPELIWDSELRGELRTGIGAVLDGVFRKREDEEGGIGGGKWDIDPGFSVKYAKLMDELFIGGVYVRLFLEEPTYNLRNPGGFLELLCKRWGEELEVITGGGGAAAGSPPAGGASGSQQLTAAKQDVLNLCTSAAVYLCKLRGPLCDKLAQWGTIQKAVTYVRQALGKGMIGTSLVSAVRILHVGCTRRANVEAVGHCANEFVGLMQQALCSMEVHTSGKKGLHQDAAFMVEILLKVFTDALGDVNNPFASGPAPAAAAVPEGFGGEGGGAGGVVDARTAPDPAMVALEKSKTSTGAPGSAHGRAALLNAIQSNGTLSFMVNDVLENPTAGGVMDPQSLKVHGVELLKLLIKDPGFGDLFKLSLDQIPAWAKYSTQNHSLFITGSEQKSDYFLTDGGAKERKLLTGPM</sequence>
<dbReference type="PANTHER" id="PTHR36983">
    <property type="entry name" value="DNAJ HOMOLOG SUBFAMILY C MEMBER 13"/>
    <property type="match status" value="1"/>
</dbReference>
<feature type="domain" description="J" evidence="2">
    <location>
        <begin position="1538"/>
        <end position="1592"/>
    </location>
</feature>
<dbReference type="PANTHER" id="PTHR36983:SF2">
    <property type="entry name" value="DNAJ HOMOLOG SUBFAMILY C MEMBER 13"/>
    <property type="match status" value="1"/>
</dbReference>
<keyword evidence="4" id="KW-1185">Reference proteome</keyword>
<feature type="region of interest" description="Disordered" evidence="1">
    <location>
        <begin position="2134"/>
        <end position="2157"/>
    </location>
</feature>
<protein>
    <recommendedName>
        <fullName evidence="2">J domain-containing protein</fullName>
    </recommendedName>
</protein>
<evidence type="ECO:0000259" key="2">
    <source>
        <dbReference type="PROSITE" id="PS50076"/>
    </source>
</evidence>